<organism evidence="1 2">
    <name type="scientific">Tribonema minus</name>
    <dbReference type="NCBI Taxonomy" id="303371"/>
    <lineage>
        <taxon>Eukaryota</taxon>
        <taxon>Sar</taxon>
        <taxon>Stramenopiles</taxon>
        <taxon>Ochrophyta</taxon>
        <taxon>PX clade</taxon>
        <taxon>Xanthophyceae</taxon>
        <taxon>Tribonematales</taxon>
        <taxon>Tribonemataceae</taxon>
        <taxon>Tribonema</taxon>
    </lineage>
</organism>
<evidence type="ECO:0000313" key="1">
    <source>
        <dbReference type="EMBL" id="KAG5175650.1"/>
    </source>
</evidence>
<sequence length="533" mass="59508">MQRLCLVYRCGKQRIDRFFCLEHRLQSAVKYDTPDNDMDCKEQESSSTVANACCDNGCSESASVCSSDVRKGLEDVASDGRAKEQCSATHAAIAVDEEESKKAQTGAEVAIGTAAGNDIGSLLPHIEPSIIPAAMQKPCLVYRCGKQRIDRFYCLEHRMQSTVKYDAPVDDMDCKEQERKPISSFYMSSQSRSTKDGLQSYCKECYALNNRVRSHTREGFIGGLVAGSRLRSRRRDMHQNELTSAIFDSICRAQDDRCVYSGLPVKFAPMSDWQASIERLNDNEDYIVHNSTLCALEFNVRAGWTVAKAKYAATHTDSVDTATVAAVVHKALSTPTTKHKRPSPMQQKEVDGSNLTLCNICCIWKVHGDFHESNKTLCKKCMKDSSEKYAATWRGAFFILVNNATKRCQTRTREARGLVCDITFEDVVNMYQEQLGGCLYSGIPLTTKGDWKMSLERKDVHVGYTRQNSCLIAMEFQSADHTACTTYGGTGSGGWSREKSLFFRANYNPAYVPVRQLAPPREVSAADTLEMIE</sequence>
<dbReference type="Proteomes" id="UP000664859">
    <property type="component" value="Unassembled WGS sequence"/>
</dbReference>
<proteinExistence type="predicted"/>
<dbReference type="OrthoDB" id="447489at2759"/>
<name>A0A835YI85_9STRA</name>
<gene>
    <name evidence="1" type="ORF">JKP88DRAFT_242495</name>
</gene>
<reference evidence="1" key="1">
    <citation type="submission" date="2021-02" db="EMBL/GenBank/DDBJ databases">
        <title>First Annotated Genome of the Yellow-green Alga Tribonema minus.</title>
        <authorList>
            <person name="Mahan K.M."/>
        </authorList>
    </citation>
    <scope>NUCLEOTIDE SEQUENCE</scope>
    <source>
        <strain evidence="1">UTEX B ZZ1240</strain>
    </source>
</reference>
<accession>A0A835YI85</accession>
<dbReference type="EMBL" id="JAFCMP010000547">
    <property type="protein sequence ID" value="KAG5175650.1"/>
    <property type="molecule type" value="Genomic_DNA"/>
</dbReference>
<keyword evidence="2" id="KW-1185">Reference proteome</keyword>
<dbReference type="Gene3D" id="3.30.40.220">
    <property type="match status" value="1"/>
</dbReference>
<dbReference type="AlphaFoldDB" id="A0A835YI85"/>
<protein>
    <submittedName>
        <fullName evidence="1">Uncharacterized protein</fullName>
    </submittedName>
</protein>
<comment type="caution">
    <text evidence="1">The sequence shown here is derived from an EMBL/GenBank/DDBJ whole genome shotgun (WGS) entry which is preliminary data.</text>
</comment>
<evidence type="ECO:0000313" key="2">
    <source>
        <dbReference type="Proteomes" id="UP000664859"/>
    </source>
</evidence>